<comment type="caution">
    <text evidence="3">The sequence shown here is derived from an EMBL/GenBank/DDBJ whole genome shotgun (WGS) entry which is preliminary data.</text>
</comment>
<dbReference type="NCBIfam" id="TIGR00252">
    <property type="entry name" value="YraN family protein"/>
    <property type="match status" value="1"/>
</dbReference>
<dbReference type="Pfam" id="PF02021">
    <property type="entry name" value="UPF0102"/>
    <property type="match status" value="1"/>
</dbReference>
<dbReference type="InterPro" id="IPR011856">
    <property type="entry name" value="tRNA_endonuc-like_dom_sf"/>
</dbReference>
<reference evidence="4" key="1">
    <citation type="journal article" date="2019" name="Int. J. Syst. Evol. Microbiol.">
        <title>The Global Catalogue of Microorganisms (GCM) 10K type strain sequencing project: providing services to taxonomists for standard genome sequencing and annotation.</title>
        <authorList>
            <consortium name="The Broad Institute Genomics Platform"/>
            <consortium name="The Broad Institute Genome Sequencing Center for Infectious Disease"/>
            <person name="Wu L."/>
            <person name="Ma J."/>
        </authorList>
    </citation>
    <scope>NUCLEOTIDE SEQUENCE [LARGE SCALE GENOMIC DNA]</scope>
    <source>
        <strain evidence="4">CGMCC 1.10130</strain>
    </source>
</reference>
<evidence type="ECO:0000313" key="3">
    <source>
        <dbReference type="EMBL" id="GGA83347.1"/>
    </source>
</evidence>
<dbReference type="EMBL" id="BMDX01000014">
    <property type="protein sequence ID" value="GGA83347.1"/>
    <property type="molecule type" value="Genomic_DNA"/>
</dbReference>
<evidence type="ECO:0000313" key="4">
    <source>
        <dbReference type="Proteomes" id="UP000619743"/>
    </source>
</evidence>
<proteinExistence type="inferred from homology"/>
<dbReference type="Proteomes" id="UP000619743">
    <property type="component" value="Unassembled WGS sequence"/>
</dbReference>
<keyword evidence="4" id="KW-1185">Reference proteome</keyword>
<comment type="similarity">
    <text evidence="1 2">Belongs to the UPF0102 family.</text>
</comment>
<dbReference type="SUPFAM" id="SSF52980">
    <property type="entry name" value="Restriction endonuclease-like"/>
    <property type="match status" value="1"/>
</dbReference>
<protein>
    <recommendedName>
        <fullName evidence="2">UPF0102 protein GCM10011369_26680</fullName>
    </recommendedName>
</protein>
<dbReference type="AlphaFoldDB" id="A0A8J2U704"/>
<dbReference type="NCBIfam" id="NF009150">
    <property type="entry name" value="PRK12497.1-3"/>
    <property type="match status" value="1"/>
</dbReference>
<dbReference type="HAMAP" id="MF_00048">
    <property type="entry name" value="UPF0102"/>
    <property type="match status" value="1"/>
</dbReference>
<gene>
    <name evidence="3" type="ORF">GCM10011369_26680</name>
</gene>
<evidence type="ECO:0000256" key="2">
    <source>
        <dbReference type="HAMAP-Rule" id="MF_00048"/>
    </source>
</evidence>
<dbReference type="OrthoDB" id="9794876at2"/>
<dbReference type="PANTHER" id="PTHR34039">
    <property type="entry name" value="UPF0102 PROTEIN YRAN"/>
    <property type="match status" value="1"/>
</dbReference>
<dbReference type="InterPro" id="IPR003509">
    <property type="entry name" value="UPF0102_YraN-like"/>
</dbReference>
<name>A0A8J2U704_9GAMM</name>
<dbReference type="RefSeq" id="WP_087506303.1">
    <property type="nucleotide sequence ID" value="NZ_BMDX01000014.1"/>
</dbReference>
<accession>A0A8J2U704</accession>
<dbReference type="InterPro" id="IPR011335">
    <property type="entry name" value="Restrct_endonuc-II-like"/>
</dbReference>
<dbReference type="Gene3D" id="3.40.1350.10">
    <property type="match status" value="1"/>
</dbReference>
<dbReference type="PANTHER" id="PTHR34039:SF1">
    <property type="entry name" value="UPF0102 PROTEIN YRAN"/>
    <property type="match status" value="1"/>
</dbReference>
<sequence length="116" mass="13666">MKKTGDHYEQLALDYLRRQGLSLVTQHFRKGHWEIDLIMREQDTLVFVEVKYRSQKGYGGAEYALSQAQISRLRRTAQYFLQTQQLKEHQTACRFDLLAVDGQGNEQQISWLKNAF</sequence>
<organism evidence="3 4">
    <name type="scientific">Neiella marina</name>
    <dbReference type="NCBI Taxonomy" id="508461"/>
    <lineage>
        <taxon>Bacteria</taxon>
        <taxon>Pseudomonadati</taxon>
        <taxon>Pseudomonadota</taxon>
        <taxon>Gammaproteobacteria</taxon>
        <taxon>Alteromonadales</taxon>
        <taxon>Echinimonadaceae</taxon>
        <taxon>Neiella</taxon>
    </lineage>
</organism>
<dbReference type="GO" id="GO:0003676">
    <property type="term" value="F:nucleic acid binding"/>
    <property type="evidence" value="ECO:0007669"/>
    <property type="project" value="InterPro"/>
</dbReference>
<evidence type="ECO:0000256" key="1">
    <source>
        <dbReference type="ARBA" id="ARBA00006738"/>
    </source>
</evidence>